<feature type="region of interest" description="Disordered" evidence="1">
    <location>
        <begin position="166"/>
        <end position="211"/>
    </location>
</feature>
<reference evidence="4" key="1">
    <citation type="journal article" date="2006" name="Science">
        <title>Ancient noncoding elements conserved in the human genome.</title>
        <authorList>
            <person name="Venkatesh B."/>
            <person name="Kirkness E.F."/>
            <person name="Loh Y.H."/>
            <person name="Halpern A.L."/>
            <person name="Lee A.P."/>
            <person name="Johnson J."/>
            <person name="Dandona N."/>
            <person name="Viswanathan L.D."/>
            <person name="Tay A."/>
            <person name="Venter J.C."/>
            <person name="Strausberg R.L."/>
            <person name="Brenner S."/>
        </authorList>
    </citation>
    <scope>NUCLEOTIDE SEQUENCE [LARGE SCALE GENOMIC DNA]</scope>
</reference>
<dbReference type="InParanoid" id="A0A4W3J5F9"/>
<dbReference type="Ensembl" id="ENSCMIT00000035337.1">
    <property type="protein sequence ID" value="ENSCMIP00000034816.1"/>
    <property type="gene ID" value="ENSCMIG00000014758.1"/>
</dbReference>
<feature type="transmembrane region" description="Helical" evidence="2">
    <location>
        <begin position="325"/>
        <end position="347"/>
    </location>
</feature>
<reference evidence="4" key="3">
    <citation type="journal article" date="2014" name="Nature">
        <title>Elephant shark genome provides unique insights into gnathostome evolution.</title>
        <authorList>
            <consortium name="International Elephant Shark Genome Sequencing Consortium"/>
            <person name="Venkatesh B."/>
            <person name="Lee A.P."/>
            <person name="Ravi V."/>
            <person name="Maurya A.K."/>
            <person name="Lian M.M."/>
            <person name="Swann J.B."/>
            <person name="Ohta Y."/>
            <person name="Flajnik M.F."/>
            <person name="Sutoh Y."/>
            <person name="Kasahara M."/>
            <person name="Hoon S."/>
            <person name="Gangu V."/>
            <person name="Roy S.W."/>
            <person name="Irimia M."/>
            <person name="Korzh V."/>
            <person name="Kondrychyn I."/>
            <person name="Lim Z.W."/>
            <person name="Tay B.H."/>
            <person name="Tohari S."/>
            <person name="Kong K.W."/>
            <person name="Ho S."/>
            <person name="Lorente-Galdos B."/>
            <person name="Quilez J."/>
            <person name="Marques-Bonet T."/>
            <person name="Raney B.J."/>
            <person name="Ingham P.W."/>
            <person name="Tay A."/>
            <person name="Hillier L.W."/>
            <person name="Minx P."/>
            <person name="Boehm T."/>
            <person name="Wilson R.K."/>
            <person name="Brenner S."/>
            <person name="Warren W.C."/>
        </authorList>
    </citation>
    <scope>NUCLEOTIDE SEQUENCE [LARGE SCALE GENOMIC DNA]</scope>
</reference>
<proteinExistence type="predicted"/>
<gene>
    <name evidence="3" type="primary">LOC103187438</name>
</gene>
<dbReference type="STRING" id="7868.ENSCMIP00000034816"/>
<evidence type="ECO:0000256" key="2">
    <source>
        <dbReference type="SAM" id="Phobius"/>
    </source>
</evidence>
<feature type="region of interest" description="Disordered" evidence="1">
    <location>
        <begin position="238"/>
        <end position="303"/>
    </location>
</feature>
<sequence>MQPGDLVFISGKNLNPKAKLQFHDIVHVEIWFGDGEKTLGARLRNGGVQIFDSYKFDSPLYENMEYHFKSIDTWLQGNCVSHCSEHKGDSTTHIPGKWSIFALEHADEMAEDDTEDIEADNTATADETLQDSKTEPPDHNMTISAQVQNNPREVIPKIPIQTRNEIKETRNGESFKISDTISPPTLDSSVRAQNNPTEMRPQIPKQTMNETSDSISDIVLTGNTESTDNSIIHVIYSKTDSSERSSSANSSIPNPEQVTQCMKCNLRTDKDRNVPQEPGSELSGVEQDEKEEPSQTAQTSQVASSSSLIASNSNAYAVRFLQHELLYIFCPLFLAFALELLAVYLFLL</sequence>
<dbReference type="PANTHER" id="PTHR47664:SF1">
    <property type="entry name" value="CHROMOSOME UNDETERMINED SCAFFOLD_14, WHOLE GENOME SHOTGUN SEQUENCE"/>
    <property type="match status" value="1"/>
</dbReference>
<dbReference type="AlphaFoldDB" id="A0A4W3J5F9"/>
<keyword evidence="2" id="KW-0472">Membrane</keyword>
<evidence type="ECO:0000313" key="3">
    <source>
        <dbReference type="Ensembl" id="ENSCMIP00000034816.1"/>
    </source>
</evidence>
<keyword evidence="2" id="KW-1133">Transmembrane helix</keyword>
<evidence type="ECO:0000313" key="4">
    <source>
        <dbReference type="Proteomes" id="UP000314986"/>
    </source>
</evidence>
<protein>
    <submittedName>
        <fullName evidence="3">Uncharacterized LOC103187438</fullName>
    </submittedName>
</protein>
<evidence type="ECO:0000256" key="1">
    <source>
        <dbReference type="SAM" id="MobiDB-lite"/>
    </source>
</evidence>
<feature type="compositionally biased region" description="Polar residues" evidence="1">
    <location>
        <begin position="252"/>
        <end position="262"/>
    </location>
</feature>
<keyword evidence="4" id="KW-1185">Reference proteome</keyword>
<reference evidence="3" key="4">
    <citation type="submission" date="2025-08" db="UniProtKB">
        <authorList>
            <consortium name="Ensembl"/>
        </authorList>
    </citation>
    <scope>IDENTIFICATION</scope>
</reference>
<reference evidence="4" key="2">
    <citation type="journal article" date="2007" name="PLoS Biol.">
        <title>Survey sequencing and comparative analysis of the elephant shark (Callorhinchus milii) genome.</title>
        <authorList>
            <person name="Venkatesh B."/>
            <person name="Kirkness E.F."/>
            <person name="Loh Y.H."/>
            <person name="Halpern A.L."/>
            <person name="Lee A.P."/>
            <person name="Johnson J."/>
            <person name="Dandona N."/>
            <person name="Viswanathan L.D."/>
            <person name="Tay A."/>
            <person name="Venter J.C."/>
            <person name="Strausberg R.L."/>
            <person name="Brenner S."/>
        </authorList>
    </citation>
    <scope>NUCLEOTIDE SEQUENCE [LARGE SCALE GENOMIC DNA]</scope>
</reference>
<dbReference type="Proteomes" id="UP000314986">
    <property type="component" value="Unassembled WGS sequence"/>
</dbReference>
<dbReference type="PANTHER" id="PTHR47664">
    <property type="entry name" value="NLPC_P60 DOMAIN-CONTAINING PROTEIN"/>
    <property type="match status" value="1"/>
</dbReference>
<dbReference type="OMA" id="CVSHCSE"/>
<reference evidence="3" key="5">
    <citation type="submission" date="2025-09" db="UniProtKB">
        <authorList>
            <consortium name="Ensembl"/>
        </authorList>
    </citation>
    <scope>IDENTIFICATION</scope>
</reference>
<feature type="compositionally biased region" description="Low complexity" evidence="1">
    <location>
        <begin position="294"/>
        <end position="303"/>
    </location>
</feature>
<accession>A0A4W3J5F9</accession>
<organism evidence="3 4">
    <name type="scientific">Callorhinchus milii</name>
    <name type="common">Ghost shark</name>
    <dbReference type="NCBI Taxonomy" id="7868"/>
    <lineage>
        <taxon>Eukaryota</taxon>
        <taxon>Metazoa</taxon>
        <taxon>Chordata</taxon>
        <taxon>Craniata</taxon>
        <taxon>Vertebrata</taxon>
        <taxon>Chondrichthyes</taxon>
        <taxon>Holocephali</taxon>
        <taxon>Chimaeriformes</taxon>
        <taxon>Callorhinchidae</taxon>
        <taxon>Callorhinchus</taxon>
    </lineage>
</organism>
<dbReference type="GeneTree" id="ENSGT00660000097353"/>
<keyword evidence="2" id="KW-0812">Transmembrane</keyword>
<name>A0A4W3J5F9_CALMI</name>
<feature type="compositionally biased region" description="Polar residues" evidence="1">
    <location>
        <begin position="177"/>
        <end position="197"/>
    </location>
</feature>